<name>B3EPA3_CHLPB</name>
<gene>
    <name evidence="1" type="ordered locus">Cphamn1_2341</name>
</gene>
<dbReference type="AlphaFoldDB" id="B3EPA3"/>
<protein>
    <recommendedName>
        <fullName evidence="2">Polyketide cyclase/dehydrase</fullName>
    </recommendedName>
</protein>
<dbReference type="SUPFAM" id="SSF55961">
    <property type="entry name" value="Bet v1-like"/>
    <property type="match status" value="1"/>
</dbReference>
<evidence type="ECO:0000313" key="1">
    <source>
        <dbReference type="EMBL" id="ACE05242.1"/>
    </source>
</evidence>
<evidence type="ECO:0008006" key="2">
    <source>
        <dbReference type="Google" id="ProtNLM"/>
    </source>
</evidence>
<dbReference type="KEGG" id="cpb:Cphamn1_2341"/>
<accession>B3EPA3</accession>
<dbReference type="HOGENOM" id="CLU_2631757_0_0_10"/>
<reference evidence="1" key="1">
    <citation type="submission" date="2008-06" db="EMBL/GenBank/DDBJ databases">
        <title>Complete sequence of Chlorobium phaeobacteroides BS1.</title>
        <authorList>
            <consortium name="US DOE Joint Genome Institute"/>
            <person name="Lucas S."/>
            <person name="Copeland A."/>
            <person name="Lapidus A."/>
            <person name="Glavina del Rio T."/>
            <person name="Dalin E."/>
            <person name="Tice H."/>
            <person name="Bruce D."/>
            <person name="Goodwin L."/>
            <person name="Pitluck S."/>
            <person name="Schmutz J."/>
            <person name="Larimer F."/>
            <person name="Land M."/>
            <person name="Hauser L."/>
            <person name="Kyrpides N."/>
            <person name="Ovchinnikova G."/>
            <person name="Li T."/>
            <person name="Liu Z."/>
            <person name="Zhao F."/>
            <person name="Overmann J."/>
            <person name="Bryant D.A."/>
            <person name="Richardson P."/>
        </authorList>
    </citation>
    <scope>NUCLEOTIDE SEQUENCE [LARGE SCALE GENOMIC DNA]</scope>
    <source>
        <strain evidence="1">BS1</strain>
    </source>
</reference>
<proteinExistence type="predicted"/>
<dbReference type="OrthoDB" id="5951835at2"/>
<organism evidence="1">
    <name type="scientific">Chlorobium phaeobacteroides (strain BS1)</name>
    <dbReference type="NCBI Taxonomy" id="331678"/>
    <lineage>
        <taxon>Bacteria</taxon>
        <taxon>Pseudomonadati</taxon>
        <taxon>Chlorobiota</taxon>
        <taxon>Chlorobiia</taxon>
        <taxon>Chlorobiales</taxon>
        <taxon>Chlorobiaceae</taxon>
        <taxon>Chlorobium/Pelodictyon group</taxon>
        <taxon>Chlorobium</taxon>
    </lineage>
</organism>
<sequence length="77" mass="8602">MLIQHTVIIRKPLAAVESYLTDAANNCEWQEDVSESGVLTDGDIGIGTKGFEKRIFMNVSFRTEWEVTTYTSCSIPS</sequence>
<dbReference type="EMBL" id="CP001101">
    <property type="protein sequence ID" value="ACE05242.1"/>
    <property type="molecule type" value="Genomic_DNA"/>
</dbReference>